<dbReference type="PANTHER" id="PTHR28008:SF1">
    <property type="entry name" value="DOMAIN PROTEIN, PUTATIVE (AFU_ORTHOLOGUE AFUA_3G10980)-RELATED"/>
    <property type="match status" value="1"/>
</dbReference>
<feature type="transmembrane region" description="Helical" evidence="1">
    <location>
        <begin position="75"/>
        <end position="94"/>
    </location>
</feature>
<dbReference type="STRING" id="232089.SAMN05443544_1793"/>
<dbReference type="Proteomes" id="UP000184699">
    <property type="component" value="Unassembled WGS sequence"/>
</dbReference>
<evidence type="ECO:0000313" key="4">
    <source>
        <dbReference type="Proteomes" id="UP000184699"/>
    </source>
</evidence>
<proteinExistence type="predicted"/>
<dbReference type="EMBL" id="FSRJ01000002">
    <property type="protein sequence ID" value="SIN90932.1"/>
    <property type="molecule type" value="Genomic_DNA"/>
</dbReference>
<feature type="domain" description="VanZ-like" evidence="2">
    <location>
        <begin position="11"/>
        <end position="122"/>
    </location>
</feature>
<dbReference type="InterPro" id="IPR006976">
    <property type="entry name" value="VanZ-like"/>
</dbReference>
<dbReference type="RefSeq" id="WP_074259969.1">
    <property type="nucleotide sequence ID" value="NZ_FSRJ01000002.1"/>
</dbReference>
<dbReference type="PANTHER" id="PTHR28008">
    <property type="entry name" value="DOMAIN PROTEIN, PUTATIVE (AFU_ORTHOLOGUE AFUA_3G10980)-RELATED"/>
    <property type="match status" value="1"/>
</dbReference>
<feature type="transmembrane region" description="Helical" evidence="1">
    <location>
        <begin position="106"/>
        <end position="124"/>
    </location>
</feature>
<evidence type="ECO:0000313" key="3">
    <source>
        <dbReference type="EMBL" id="SIN90932.1"/>
    </source>
</evidence>
<name>A0A1N6F6L3_9MICO</name>
<dbReference type="OrthoDB" id="3787741at2"/>
<gene>
    <name evidence="3" type="ORF">SAMN05443544_1793</name>
</gene>
<keyword evidence="4" id="KW-1185">Reference proteome</keyword>
<reference evidence="4" key="1">
    <citation type="submission" date="2016-11" db="EMBL/GenBank/DDBJ databases">
        <authorList>
            <person name="Varghese N."/>
            <person name="Submissions S."/>
        </authorList>
    </citation>
    <scope>NUCLEOTIDE SEQUENCE [LARGE SCALE GENOMIC DNA]</scope>
    <source>
        <strain evidence="4">DSM 8595</strain>
    </source>
</reference>
<evidence type="ECO:0000259" key="2">
    <source>
        <dbReference type="Pfam" id="PF04892"/>
    </source>
</evidence>
<feature type="transmembrane region" description="Helical" evidence="1">
    <location>
        <begin position="52"/>
        <end position="68"/>
    </location>
</feature>
<keyword evidence="1" id="KW-0812">Transmembrane</keyword>
<evidence type="ECO:0000256" key="1">
    <source>
        <dbReference type="SAM" id="Phobius"/>
    </source>
</evidence>
<protein>
    <submittedName>
        <fullName evidence="3">VanZ like family protein</fullName>
    </submittedName>
</protein>
<organism evidence="3 4">
    <name type="scientific">Agromyces cerinus subsp. cerinus</name>
    <dbReference type="NCBI Taxonomy" id="232089"/>
    <lineage>
        <taxon>Bacteria</taxon>
        <taxon>Bacillati</taxon>
        <taxon>Actinomycetota</taxon>
        <taxon>Actinomycetes</taxon>
        <taxon>Micrococcales</taxon>
        <taxon>Microbacteriaceae</taxon>
        <taxon>Agromyces</taxon>
    </lineage>
</organism>
<keyword evidence="1" id="KW-1133">Transmembrane helix</keyword>
<keyword evidence="1" id="KW-0472">Membrane</keyword>
<sequence>MRSQWALWVLAVYLLLAAVVLMSPLSYGAITQAIATWANEELGLAGVRDGMVEFAANIAFFVPFGLLLSLSTRRFWIGLTAALVLSASVELVQLILPSRVASLRDVLANVLGAAIGCLIALAILHSRTRRRRAAASGTGQSPSATPSG</sequence>
<dbReference type="Pfam" id="PF04892">
    <property type="entry name" value="VanZ"/>
    <property type="match status" value="1"/>
</dbReference>
<accession>A0A1N6F6L3</accession>
<dbReference type="AlphaFoldDB" id="A0A1N6F6L3"/>